<dbReference type="Pfam" id="PF12985">
    <property type="entry name" value="DUF3869"/>
    <property type="match status" value="1"/>
</dbReference>
<accession>A0A9E2KH38</accession>
<keyword evidence="3" id="KW-0121">Carboxypeptidase</keyword>
<evidence type="ECO:0000313" key="4">
    <source>
        <dbReference type="Proteomes" id="UP000824236"/>
    </source>
</evidence>
<dbReference type="SUPFAM" id="SSF49464">
    <property type="entry name" value="Carboxypeptidase regulatory domain-like"/>
    <property type="match status" value="1"/>
</dbReference>
<protein>
    <submittedName>
        <fullName evidence="3">Carboxypeptidase-like regulatory domain-containing protein</fullName>
    </submittedName>
</protein>
<dbReference type="EMBL" id="JAHLFO010000069">
    <property type="protein sequence ID" value="MBU3813909.1"/>
    <property type="molecule type" value="Genomic_DNA"/>
</dbReference>
<dbReference type="GO" id="GO:0004180">
    <property type="term" value="F:carboxypeptidase activity"/>
    <property type="evidence" value="ECO:0007669"/>
    <property type="project" value="UniProtKB-KW"/>
</dbReference>
<dbReference type="Gene3D" id="2.60.40.1120">
    <property type="entry name" value="Carboxypeptidase-like, regulatory domain"/>
    <property type="match status" value="1"/>
</dbReference>
<dbReference type="Proteomes" id="UP000824236">
    <property type="component" value="Unassembled WGS sequence"/>
</dbReference>
<name>A0A9E2KH38_9BACE</name>
<feature type="signal peptide" evidence="1">
    <location>
        <begin position="1"/>
        <end position="18"/>
    </location>
</feature>
<organism evidence="3 4">
    <name type="scientific">Candidatus Bacteroides intestinipullorum</name>
    <dbReference type="NCBI Taxonomy" id="2838471"/>
    <lineage>
        <taxon>Bacteria</taxon>
        <taxon>Pseudomonadati</taxon>
        <taxon>Bacteroidota</taxon>
        <taxon>Bacteroidia</taxon>
        <taxon>Bacteroidales</taxon>
        <taxon>Bacteroidaceae</taxon>
        <taxon>Bacteroides</taxon>
    </lineage>
</organism>
<evidence type="ECO:0000256" key="1">
    <source>
        <dbReference type="SAM" id="SignalP"/>
    </source>
</evidence>
<keyword evidence="3" id="KW-0645">Protease</keyword>
<evidence type="ECO:0000313" key="3">
    <source>
        <dbReference type="EMBL" id="MBU3813909.1"/>
    </source>
</evidence>
<dbReference type="InterPro" id="IPR024620">
    <property type="entry name" value="DUF3869"/>
</dbReference>
<reference evidence="3" key="1">
    <citation type="journal article" date="2021" name="PeerJ">
        <title>Extensive microbial diversity within the chicken gut microbiome revealed by metagenomics and culture.</title>
        <authorList>
            <person name="Gilroy R."/>
            <person name="Ravi A."/>
            <person name="Getino M."/>
            <person name="Pursley I."/>
            <person name="Horton D.L."/>
            <person name="Alikhan N.F."/>
            <person name="Baker D."/>
            <person name="Gharbi K."/>
            <person name="Hall N."/>
            <person name="Watson M."/>
            <person name="Adriaenssens E.M."/>
            <person name="Foster-Nyarko E."/>
            <person name="Jarju S."/>
            <person name="Secka A."/>
            <person name="Antonio M."/>
            <person name="Oren A."/>
            <person name="Chaudhuri R.R."/>
            <person name="La Ragione R."/>
            <person name="Hildebrand F."/>
            <person name="Pallen M.J."/>
        </authorList>
    </citation>
    <scope>NUCLEOTIDE SEQUENCE</scope>
    <source>
        <strain evidence="3">B3-3758</strain>
    </source>
</reference>
<dbReference type="PROSITE" id="PS51257">
    <property type="entry name" value="PROKAR_LIPOPROTEIN"/>
    <property type="match status" value="1"/>
</dbReference>
<reference evidence="3" key="2">
    <citation type="submission" date="2021-04" db="EMBL/GenBank/DDBJ databases">
        <authorList>
            <person name="Gilroy R."/>
        </authorList>
    </citation>
    <scope>NUCLEOTIDE SEQUENCE</scope>
    <source>
        <strain evidence="3">B3-3758</strain>
    </source>
</reference>
<sequence length="296" mass="31435">MKSKFFGLNAKLALAVLAVGTMFTGCYDSENGDVVKPYEPLPAAYYVAGTITDLETGEGLAATVTVDGQAVPASAGGAYSIELTTPGEKTLTVEMTGYETPSPRTFTVPTVEAGQVYTAVVNVALSKTAAPALDVDVQVVNVTSEETLRFTSAEYPGLDLIGEDEGAKITRTFDVEYGFTTPDLTGVSEELAAWIEQYLGQHIGQFGEARQMPFDYVIDLAPWTALVAVNLTYDVNELNYTFTTESETAEVAVKGVTGFGFSIETTPNHNYSYSHGHGHGHGDNINAGGGIITPEL</sequence>
<feature type="chain" id="PRO_5039292588" evidence="1">
    <location>
        <begin position="19"/>
        <end position="296"/>
    </location>
</feature>
<evidence type="ECO:0000259" key="2">
    <source>
        <dbReference type="Pfam" id="PF12985"/>
    </source>
</evidence>
<feature type="domain" description="DUF3869" evidence="2">
    <location>
        <begin position="40"/>
        <end position="125"/>
    </location>
</feature>
<keyword evidence="3" id="KW-0378">Hydrolase</keyword>
<comment type="caution">
    <text evidence="3">The sequence shown here is derived from an EMBL/GenBank/DDBJ whole genome shotgun (WGS) entry which is preliminary data.</text>
</comment>
<keyword evidence="1" id="KW-0732">Signal</keyword>
<dbReference type="InterPro" id="IPR008969">
    <property type="entry name" value="CarboxyPept-like_regulatory"/>
</dbReference>
<gene>
    <name evidence="3" type="ORF">H9791_05295</name>
</gene>
<dbReference type="AlphaFoldDB" id="A0A9E2KH38"/>
<proteinExistence type="predicted"/>